<feature type="region of interest" description="Disordered" evidence="1">
    <location>
        <begin position="302"/>
        <end position="419"/>
    </location>
</feature>
<protein>
    <recommendedName>
        <fullName evidence="4">Ino eighty subunit 1</fullName>
    </recommendedName>
</protein>
<feature type="compositionally biased region" description="Polar residues" evidence="1">
    <location>
        <begin position="471"/>
        <end position="481"/>
    </location>
</feature>
<evidence type="ECO:0000313" key="3">
    <source>
        <dbReference type="Proteomes" id="UP000736335"/>
    </source>
</evidence>
<dbReference type="PANTHER" id="PTHR37287">
    <property type="entry name" value="INO EIGHTY SUBUNIT 1"/>
    <property type="match status" value="1"/>
</dbReference>
<dbReference type="EMBL" id="WIUZ02000006">
    <property type="protein sequence ID" value="KAF9786103.1"/>
    <property type="molecule type" value="Genomic_DNA"/>
</dbReference>
<dbReference type="PANTHER" id="PTHR37287:SF1">
    <property type="entry name" value="INO EIGHTY SUBUNIT 1"/>
    <property type="match status" value="1"/>
</dbReference>
<dbReference type="InterPro" id="IPR038014">
    <property type="entry name" value="Ies1"/>
</dbReference>
<dbReference type="GO" id="GO:0031011">
    <property type="term" value="C:Ino80 complex"/>
    <property type="evidence" value="ECO:0007669"/>
    <property type="project" value="InterPro"/>
</dbReference>
<dbReference type="Proteomes" id="UP000736335">
    <property type="component" value="Unassembled WGS sequence"/>
</dbReference>
<comment type="caution">
    <text evidence="2">The sequence shown here is derived from an EMBL/GenBank/DDBJ whole genome shotgun (WGS) entry which is preliminary data.</text>
</comment>
<sequence length="506" mass="56502">MPAATPAANKQQKEKKIIALKYTDGHPLTRLDLQYDLLHHIFSDPHKVFTNPYPTNPGQTPQPKLTFKDLYLNTILHSPKCSRGPRDKALENQDFGTEFAKMSLLTNVGRINTTMAFFPELRTQLRTYHPVPPLQKTDGNLQDAPRIKNILKDCFLPSEGKGAPSPSPTEILARQNRGQSPPTTVVNLLFAITSPSHSPIVARNHLNAGYNLEWADLFTPVPYSSASRAQAFLWLCYHYLESTTGNPYADEFASNHPGLAPQLVPLTSEAMEAENVDTGEELAWGVQMAEKRREFLAKVKVEKEQEERDKAKVKEQERERLVSGLTGGHPKSTARRTSSAHPHPGGSSRSRKNKHASGSRTERDALSPSAFSLRNRELDGRPLSPYSRSQSGTHDPRRSTTRRSASDSYHLPPPGWPRRTLVDNAFQLALTTDPLADSGEEDEDARCDYIFRLHVVNRLRGRAPTPETDETGLTPSASTPINIMRHSDSQDISASPDTPPDQRRFY</sequence>
<reference evidence="2" key="2">
    <citation type="submission" date="2020-11" db="EMBL/GenBank/DDBJ databases">
        <authorList>
            <consortium name="DOE Joint Genome Institute"/>
            <person name="Kuo A."/>
            <person name="Miyauchi S."/>
            <person name="Kiss E."/>
            <person name="Drula E."/>
            <person name="Kohler A."/>
            <person name="Sanchez-Garcia M."/>
            <person name="Andreopoulos B."/>
            <person name="Barry K.W."/>
            <person name="Bonito G."/>
            <person name="Buee M."/>
            <person name="Carver A."/>
            <person name="Chen C."/>
            <person name="Cichocki N."/>
            <person name="Clum A."/>
            <person name="Culley D."/>
            <person name="Crous P.W."/>
            <person name="Fauchery L."/>
            <person name="Girlanda M."/>
            <person name="Hayes R."/>
            <person name="Keri Z."/>
            <person name="Labutti K."/>
            <person name="Lipzen A."/>
            <person name="Lombard V."/>
            <person name="Magnuson J."/>
            <person name="Maillard F."/>
            <person name="Morin E."/>
            <person name="Murat C."/>
            <person name="Nolan M."/>
            <person name="Ohm R."/>
            <person name="Pangilinan J."/>
            <person name="Pereira M."/>
            <person name="Perotto S."/>
            <person name="Peter M."/>
            <person name="Riley R."/>
            <person name="Sitrit Y."/>
            <person name="Stielow B."/>
            <person name="Szollosi G."/>
            <person name="Zifcakova L."/>
            <person name="Stursova M."/>
            <person name="Spatafora J.W."/>
            <person name="Tedersoo L."/>
            <person name="Vaario L.-M."/>
            <person name="Yamada A."/>
            <person name="Yan M."/>
            <person name="Wang P."/>
            <person name="Xu J."/>
            <person name="Bruns T."/>
            <person name="Baldrian P."/>
            <person name="Vilgalys R."/>
            <person name="Henrissat B."/>
            <person name="Grigoriev I.V."/>
            <person name="Hibbett D."/>
            <person name="Nagy L.G."/>
            <person name="Martin F.M."/>
        </authorList>
    </citation>
    <scope>NUCLEOTIDE SEQUENCE</scope>
    <source>
        <strain evidence="2">UH-Tt-Lm1</strain>
    </source>
</reference>
<proteinExistence type="predicted"/>
<feature type="region of interest" description="Disordered" evidence="1">
    <location>
        <begin position="462"/>
        <end position="506"/>
    </location>
</feature>
<reference evidence="2" key="1">
    <citation type="journal article" date="2020" name="Nat. Commun.">
        <title>Large-scale genome sequencing of mycorrhizal fungi provides insights into the early evolution of symbiotic traits.</title>
        <authorList>
            <person name="Miyauchi S."/>
            <person name="Kiss E."/>
            <person name="Kuo A."/>
            <person name="Drula E."/>
            <person name="Kohler A."/>
            <person name="Sanchez-Garcia M."/>
            <person name="Morin E."/>
            <person name="Andreopoulos B."/>
            <person name="Barry K.W."/>
            <person name="Bonito G."/>
            <person name="Buee M."/>
            <person name="Carver A."/>
            <person name="Chen C."/>
            <person name="Cichocki N."/>
            <person name="Clum A."/>
            <person name="Culley D."/>
            <person name="Crous P.W."/>
            <person name="Fauchery L."/>
            <person name="Girlanda M."/>
            <person name="Hayes R.D."/>
            <person name="Keri Z."/>
            <person name="LaButti K."/>
            <person name="Lipzen A."/>
            <person name="Lombard V."/>
            <person name="Magnuson J."/>
            <person name="Maillard F."/>
            <person name="Murat C."/>
            <person name="Nolan M."/>
            <person name="Ohm R.A."/>
            <person name="Pangilinan J."/>
            <person name="Pereira M.F."/>
            <person name="Perotto S."/>
            <person name="Peter M."/>
            <person name="Pfister S."/>
            <person name="Riley R."/>
            <person name="Sitrit Y."/>
            <person name="Stielow J.B."/>
            <person name="Szollosi G."/>
            <person name="Zifcakova L."/>
            <person name="Stursova M."/>
            <person name="Spatafora J.W."/>
            <person name="Tedersoo L."/>
            <person name="Vaario L.M."/>
            <person name="Yamada A."/>
            <person name="Yan M."/>
            <person name="Wang P."/>
            <person name="Xu J."/>
            <person name="Bruns T."/>
            <person name="Baldrian P."/>
            <person name="Vilgalys R."/>
            <person name="Dunand C."/>
            <person name="Henrissat B."/>
            <person name="Grigoriev I.V."/>
            <person name="Hibbett D."/>
            <person name="Nagy L.G."/>
            <person name="Martin F.M."/>
        </authorList>
    </citation>
    <scope>NUCLEOTIDE SEQUENCE</scope>
    <source>
        <strain evidence="2">UH-Tt-Lm1</strain>
    </source>
</reference>
<organism evidence="2 3">
    <name type="scientific">Thelephora terrestris</name>
    <dbReference type="NCBI Taxonomy" id="56493"/>
    <lineage>
        <taxon>Eukaryota</taxon>
        <taxon>Fungi</taxon>
        <taxon>Dikarya</taxon>
        <taxon>Basidiomycota</taxon>
        <taxon>Agaricomycotina</taxon>
        <taxon>Agaricomycetes</taxon>
        <taxon>Thelephorales</taxon>
        <taxon>Thelephoraceae</taxon>
        <taxon>Thelephora</taxon>
    </lineage>
</organism>
<keyword evidence="3" id="KW-1185">Reference proteome</keyword>
<evidence type="ECO:0008006" key="4">
    <source>
        <dbReference type="Google" id="ProtNLM"/>
    </source>
</evidence>
<feature type="compositionally biased region" description="Basic and acidic residues" evidence="1">
    <location>
        <begin position="302"/>
        <end position="321"/>
    </location>
</feature>
<evidence type="ECO:0000313" key="2">
    <source>
        <dbReference type="EMBL" id="KAF9786103.1"/>
    </source>
</evidence>
<evidence type="ECO:0000256" key="1">
    <source>
        <dbReference type="SAM" id="MobiDB-lite"/>
    </source>
</evidence>
<gene>
    <name evidence="2" type="ORF">BJ322DRAFT_1058017</name>
</gene>
<dbReference type="AlphaFoldDB" id="A0A9P6HFY0"/>
<name>A0A9P6HFY0_9AGAM</name>
<accession>A0A9P6HFY0</accession>
<dbReference type="OrthoDB" id="5413003at2759"/>